<dbReference type="EMBL" id="JAQFWP010000001">
    <property type="protein sequence ID" value="MDA2803069.1"/>
    <property type="molecule type" value="Genomic_DNA"/>
</dbReference>
<comment type="caution">
    <text evidence="3">The sequence shown here is derived from an EMBL/GenBank/DDBJ whole genome shotgun (WGS) entry which is preliminary data.</text>
</comment>
<accession>A0ABT4TEH1</accession>
<dbReference type="InterPro" id="IPR005545">
    <property type="entry name" value="YCII"/>
</dbReference>
<feature type="domain" description="YCII-related" evidence="2">
    <location>
        <begin position="1"/>
        <end position="112"/>
    </location>
</feature>
<evidence type="ECO:0000313" key="3">
    <source>
        <dbReference type="EMBL" id="MDA2803069.1"/>
    </source>
</evidence>
<sequence>MKFALVILENTASRASIERDRAAHRTAIEAWMGEMAATGRLVGGDAFETEETAPVTVRVGADGVRAATEGSAVPGDETLGGYILVETADRDEAVEIARTWPTPETIEVRPVMAG</sequence>
<protein>
    <submittedName>
        <fullName evidence="3">YciI family protein</fullName>
    </submittedName>
</protein>
<gene>
    <name evidence="3" type="ORF">O4U47_00975</name>
</gene>
<proteinExistence type="inferred from homology"/>
<evidence type="ECO:0000313" key="4">
    <source>
        <dbReference type="Proteomes" id="UP001165685"/>
    </source>
</evidence>
<evidence type="ECO:0000259" key="2">
    <source>
        <dbReference type="Pfam" id="PF03795"/>
    </source>
</evidence>
<name>A0ABT4TEH1_9ACTN</name>
<keyword evidence="4" id="KW-1185">Reference proteome</keyword>
<dbReference type="Proteomes" id="UP001165685">
    <property type="component" value="Unassembled WGS sequence"/>
</dbReference>
<evidence type="ECO:0000256" key="1">
    <source>
        <dbReference type="ARBA" id="ARBA00007689"/>
    </source>
</evidence>
<dbReference type="SUPFAM" id="SSF54909">
    <property type="entry name" value="Dimeric alpha+beta barrel"/>
    <property type="match status" value="1"/>
</dbReference>
<dbReference type="Pfam" id="PF03795">
    <property type="entry name" value="YCII"/>
    <property type="match status" value="1"/>
</dbReference>
<dbReference type="InterPro" id="IPR011008">
    <property type="entry name" value="Dimeric_a/b-barrel"/>
</dbReference>
<comment type="similarity">
    <text evidence="1">Belongs to the YciI family.</text>
</comment>
<reference evidence="3" key="1">
    <citation type="submission" date="2023-01" db="EMBL/GenBank/DDBJ databases">
        <title>Draft genome sequence of Nocardiopsis sp. LSu2-4 isolated from halophytes.</title>
        <authorList>
            <person name="Duangmal K."/>
            <person name="Chantavorakit T."/>
        </authorList>
    </citation>
    <scope>NUCLEOTIDE SEQUENCE</scope>
    <source>
        <strain evidence="3">LSu2-4</strain>
    </source>
</reference>
<dbReference type="RefSeq" id="WP_270675150.1">
    <property type="nucleotide sequence ID" value="NZ_JAQFWP010000001.1"/>
</dbReference>
<dbReference type="Gene3D" id="3.30.70.1060">
    <property type="entry name" value="Dimeric alpha+beta barrel"/>
    <property type="match status" value="1"/>
</dbReference>
<organism evidence="3 4">
    <name type="scientific">Nocardiopsis suaedae</name>
    <dbReference type="NCBI Taxonomy" id="3018444"/>
    <lineage>
        <taxon>Bacteria</taxon>
        <taxon>Bacillati</taxon>
        <taxon>Actinomycetota</taxon>
        <taxon>Actinomycetes</taxon>
        <taxon>Streptosporangiales</taxon>
        <taxon>Nocardiopsidaceae</taxon>
        <taxon>Nocardiopsis</taxon>
    </lineage>
</organism>